<feature type="non-terminal residue" evidence="1">
    <location>
        <position position="1"/>
    </location>
</feature>
<protein>
    <submittedName>
        <fullName evidence="1">Uncharacterized protein</fullName>
    </submittedName>
</protein>
<evidence type="ECO:0000313" key="2">
    <source>
        <dbReference type="Proteomes" id="UP001162483"/>
    </source>
</evidence>
<sequence>SVCPLTLGVPIRVLLYISCPHQSVPLHQVSPSQCHLTSGIPVRVPLTLKVPLSIIFPHQSAPLNHIPHQSAPFHSMCPFVPP</sequence>
<comment type="caution">
    <text evidence="1">The sequence shown here is derived from an EMBL/GenBank/DDBJ whole genome shotgun (WGS) entry which is preliminary data.</text>
</comment>
<dbReference type="EMBL" id="CATNWA010000861">
    <property type="protein sequence ID" value="CAI9538403.1"/>
    <property type="molecule type" value="Genomic_DNA"/>
</dbReference>
<proteinExistence type="predicted"/>
<reference evidence="1" key="1">
    <citation type="submission" date="2023-05" db="EMBL/GenBank/DDBJ databases">
        <authorList>
            <person name="Stuckert A."/>
        </authorList>
    </citation>
    <scope>NUCLEOTIDE SEQUENCE</scope>
</reference>
<evidence type="ECO:0000313" key="1">
    <source>
        <dbReference type="EMBL" id="CAI9538403.1"/>
    </source>
</evidence>
<organism evidence="1 2">
    <name type="scientific">Staurois parvus</name>
    <dbReference type="NCBI Taxonomy" id="386267"/>
    <lineage>
        <taxon>Eukaryota</taxon>
        <taxon>Metazoa</taxon>
        <taxon>Chordata</taxon>
        <taxon>Craniata</taxon>
        <taxon>Vertebrata</taxon>
        <taxon>Euteleostomi</taxon>
        <taxon>Amphibia</taxon>
        <taxon>Batrachia</taxon>
        <taxon>Anura</taxon>
        <taxon>Neobatrachia</taxon>
        <taxon>Ranoidea</taxon>
        <taxon>Ranidae</taxon>
        <taxon>Staurois</taxon>
    </lineage>
</organism>
<dbReference type="Proteomes" id="UP001162483">
    <property type="component" value="Unassembled WGS sequence"/>
</dbReference>
<accession>A0ABN9AXE6</accession>
<name>A0ABN9AXE6_9NEOB</name>
<gene>
    <name evidence="1" type="ORF">SPARVUS_LOCUS1425855</name>
</gene>
<keyword evidence="2" id="KW-1185">Reference proteome</keyword>